<dbReference type="InterPro" id="IPR001680">
    <property type="entry name" value="WD40_rpt"/>
</dbReference>
<dbReference type="SUPFAM" id="SSF50978">
    <property type="entry name" value="WD40 repeat-like"/>
    <property type="match status" value="1"/>
</dbReference>
<evidence type="ECO:0000256" key="1">
    <source>
        <dbReference type="ARBA" id="ARBA00022574"/>
    </source>
</evidence>
<keyword evidence="1 3" id="KW-0853">WD repeat</keyword>
<feature type="repeat" description="WD" evidence="3">
    <location>
        <begin position="42"/>
        <end position="83"/>
    </location>
</feature>
<dbReference type="Proteomes" id="UP000271098">
    <property type="component" value="Unassembled WGS sequence"/>
</dbReference>
<dbReference type="GO" id="GO:0080008">
    <property type="term" value="C:Cul4-RING E3 ubiquitin ligase complex"/>
    <property type="evidence" value="ECO:0007669"/>
    <property type="project" value="TreeGrafter"/>
</dbReference>
<dbReference type="EMBL" id="UYRT01083175">
    <property type="protein sequence ID" value="VDN27081.1"/>
    <property type="molecule type" value="Genomic_DNA"/>
</dbReference>
<reference evidence="4 5" key="2">
    <citation type="submission" date="2018-11" db="EMBL/GenBank/DDBJ databases">
        <authorList>
            <consortium name="Pathogen Informatics"/>
        </authorList>
    </citation>
    <scope>NUCLEOTIDE SEQUENCE [LARGE SCALE GENOMIC DNA]</scope>
</reference>
<keyword evidence="2" id="KW-0677">Repeat</keyword>
<evidence type="ECO:0000313" key="6">
    <source>
        <dbReference type="WBParaSite" id="GPUH_0001602601-mRNA-1"/>
    </source>
</evidence>
<protein>
    <submittedName>
        <fullName evidence="6">WD_REPEATS_REGION domain-containing protein</fullName>
    </submittedName>
</protein>
<dbReference type="WBParaSite" id="GPUH_0001602601-mRNA-1">
    <property type="protein sequence ID" value="GPUH_0001602601-mRNA-1"/>
    <property type="gene ID" value="GPUH_0001602601"/>
</dbReference>
<organism evidence="6">
    <name type="scientific">Gongylonema pulchrum</name>
    <dbReference type="NCBI Taxonomy" id="637853"/>
    <lineage>
        <taxon>Eukaryota</taxon>
        <taxon>Metazoa</taxon>
        <taxon>Ecdysozoa</taxon>
        <taxon>Nematoda</taxon>
        <taxon>Chromadorea</taxon>
        <taxon>Rhabditida</taxon>
        <taxon>Spirurina</taxon>
        <taxon>Spiruromorpha</taxon>
        <taxon>Spiruroidea</taxon>
        <taxon>Gongylonematidae</taxon>
        <taxon>Gongylonema</taxon>
    </lineage>
</organism>
<evidence type="ECO:0000256" key="2">
    <source>
        <dbReference type="ARBA" id="ARBA00022737"/>
    </source>
</evidence>
<reference evidence="6" key="1">
    <citation type="submission" date="2016-06" db="UniProtKB">
        <authorList>
            <consortium name="WormBaseParasite"/>
        </authorList>
    </citation>
    <scope>IDENTIFICATION</scope>
</reference>
<dbReference type="Pfam" id="PF00400">
    <property type="entry name" value="WD40"/>
    <property type="match status" value="1"/>
</dbReference>
<evidence type="ECO:0000313" key="5">
    <source>
        <dbReference type="Proteomes" id="UP000271098"/>
    </source>
</evidence>
<evidence type="ECO:0000256" key="3">
    <source>
        <dbReference type="PROSITE-ProRule" id="PRU00221"/>
    </source>
</evidence>
<evidence type="ECO:0000313" key="4">
    <source>
        <dbReference type="EMBL" id="VDN27081.1"/>
    </source>
</evidence>
<dbReference type="GO" id="GO:0005737">
    <property type="term" value="C:cytoplasm"/>
    <property type="evidence" value="ECO:0007669"/>
    <property type="project" value="TreeGrafter"/>
</dbReference>
<dbReference type="PROSITE" id="PS50294">
    <property type="entry name" value="WD_REPEATS_REGION"/>
    <property type="match status" value="1"/>
</dbReference>
<dbReference type="InterPro" id="IPR036322">
    <property type="entry name" value="WD40_repeat_dom_sf"/>
</dbReference>
<dbReference type="PROSITE" id="PS50082">
    <property type="entry name" value="WD_REPEATS_2"/>
    <property type="match status" value="1"/>
</dbReference>
<dbReference type="OrthoDB" id="4869960at2759"/>
<dbReference type="PANTHER" id="PTHR15574">
    <property type="entry name" value="WD REPEAT DOMAIN-CONTAINING FAMILY"/>
    <property type="match status" value="1"/>
</dbReference>
<dbReference type="Gene3D" id="2.130.10.10">
    <property type="entry name" value="YVTN repeat-like/Quinoprotein amine dehydrogenase"/>
    <property type="match status" value="1"/>
</dbReference>
<dbReference type="InterPro" id="IPR045151">
    <property type="entry name" value="DCAF8"/>
</dbReference>
<dbReference type="AlphaFoldDB" id="A0A183E4W3"/>
<dbReference type="GO" id="GO:0045717">
    <property type="term" value="P:negative regulation of fatty acid biosynthetic process"/>
    <property type="evidence" value="ECO:0007669"/>
    <property type="project" value="TreeGrafter"/>
</dbReference>
<keyword evidence="5" id="KW-1185">Reference proteome</keyword>
<dbReference type="PANTHER" id="PTHR15574:SF43">
    <property type="entry name" value="DDB1- AND CUL4-ASSOCIATED FACTOR 5"/>
    <property type="match status" value="1"/>
</dbReference>
<sequence>MASRIRSLPVLLYDRELGRNGPLRKQSEFLECTDRSIYQKDVKGHFGCVNAIEASPDECLLASGGDDRRVLLWTVADVQVKEKPMPVAIMKQTHQSNIFSLAFSNKR</sequence>
<accession>A0A183E4W3</accession>
<name>A0A183E4W3_9BILA</name>
<gene>
    <name evidence="4" type="ORF">GPUH_LOCUS16005</name>
</gene>
<dbReference type="SMART" id="SM00320">
    <property type="entry name" value="WD40"/>
    <property type="match status" value="1"/>
</dbReference>
<proteinExistence type="predicted"/>
<dbReference type="InterPro" id="IPR015943">
    <property type="entry name" value="WD40/YVTN_repeat-like_dom_sf"/>
</dbReference>